<proteinExistence type="predicted"/>
<dbReference type="PANTHER" id="PTHR31558:SF3">
    <property type="entry name" value="CW14 PROTEIN"/>
    <property type="match status" value="1"/>
</dbReference>
<organism evidence="2">
    <name type="scientific">Ensete ventricosum</name>
    <name type="common">Abyssinian banana</name>
    <name type="synonym">Musa ensete</name>
    <dbReference type="NCBI Taxonomy" id="4639"/>
    <lineage>
        <taxon>Eukaryota</taxon>
        <taxon>Viridiplantae</taxon>
        <taxon>Streptophyta</taxon>
        <taxon>Embryophyta</taxon>
        <taxon>Tracheophyta</taxon>
        <taxon>Spermatophyta</taxon>
        <taxon>Magnoliopsida</taxon>
        <taxon>Liliopsida</taxon>
        <taxon>Zingiberales</taxon>
        <taxon>Musaceae</taxon>
        <taxon>Ensete</taxon>
    </lineage>
</organism>
<feature type="region of interest" description="Disordered" evidence="1">
    <location>
        <begin position="1"/>
        <end position="57"/>
    </location>
</feature>
<dbReference type="EMBL" id="KV876267">
    <property type="protein sequence ID" value="RZR74498.1"/>
    <property type="molecule type" value="Genomic_DNA"/>
</dbReference>
<dbReference type="InterPro" id="IPR009769">
    <property type="entry name" value="EDR2_C"/>
</dbReference>
<gene>
    <name evidence="2" type="ORF">BHM03_00037618</name>
</gene>
<dbReference type="Pfam" id="PF07059">
    <property type="entry name" value="EDR2_C"/>
    <property type="match status" value="1"/>
</dbReference>
<dbReference type="PANTHER" id="PTHR31558">
    <property type="entry name" value="CW14 PROTEIN"/>
    <property type="match status" value="1"/>
</dbReference>
<dbReference type="AlphaFoldDB" id="A0A444G832"/>
<evidence type="ECO:0000256" key="1">
    <source>
        <dbReference type="SAM" id="MobiDB-lite"/>
    </source>
</evidence>
<protein>
    <submittedName>
        <fullName evidence="2">Uncharacterized protein</fullName>
    </submittedName>
</protein>
<accession>A0A444G832</accession>
<name>A0A444G832_ENSVE</name>
<evidence type="ECO:0000313" key="2">
    <source>
        <dbReference type="EMBL" id="RZR74498.1"/>
    </source>
</evidence>
<feature type="non-terminal residue" evidence="2">
    <location>
        <position position="125"/>
    </location>
</feature>
<reference evidence="2" key="1">
    <citation type="journal article" date="2018" name="Data Brief">
        <title>Genome sequence data from 17 accessions of Ensete ventricosum, a staple food crop for millions in Ethiopia.</title>
        <authorList>
            <person name="Yemataw Z."/>
            <person name="Muzemil S."/>
            <person name="Ambachew D."/>
            <person name="Tripathi L."/>
            <person name="Tesfaye K."/>
            <person name="Chala A."/>
            <person name="Farbos A."/>
            <person name="O'Neill P."/>
            <person name="Moore K."/>
            <person name="Grant M."/>
            <person name="Studholme D.J."/>
        </authorList>
    </citation>
    <scope>NUCLEOTIDE SEQUENCE [LARGE SCALE GENOMIC DNA]</scope>
    <source>
        <tissue evidence="2">Leaf</tissue>
    </source>
</reference>
<sequence length="125" mass="14416">MVAGATTKEWRNKKKKEDKWGQLVVAPVEDAEQGREENPSQRDVEEQVEEGEAVPGGTEFTERKLINAYNEKPVLSRPQHDFYSGSNYFEIDLDMHRFSYIARKGFEAFLDRLKSCVLDFGLTIQ</sequence>
<dbReference type="Proteomes" id="UP000290560">
    <property type="component" value="Unassembled WGS sequence"/>
</dbReference>
<feature type="compositionally biased region" description="Basic and acidic residues" evidence="1">
    <location>
        <begin position="32"/>
        <end position="45"/>
    </location>
</feature>